<evidence type="ECO:0000256" key="3">
    <source>
        <dbReference type="ARBA" id="ARBA00022729"/>
    </source>
</evidence>
<evidence type="ECO:0000256" key="1">
    <source>
        <dbReference type="ARBA" id="ARBA00004196"/>
    </source>
</evidence>
<reference evidence="8 10" key="1">
    <citation type="submission" date="2014-04" db="EMBL/GenBank/DDBJ databases">
        <authorList>
            <person name="Bishop-Lilly K.A."/>
            <person name="Broomall S.M."/>
            <person name="Chain P.S."/>
            <person name="Chertkov O."/>
            <person name="Coyne S.R."/>
            <person name="Daligault H.E."/>
            <person name="Davenport K.W."/>
            <person name="Erkkila T."/>
            <person name="Frey K.G."/>
            <person name="Gibbons H.S."/>
            <person name="Gu W."/>
            <person name="Jaissle J."/>
            <person name="Johnson S.L."/>
            <person name="Koroleva G.I."/>
            <person name="Ladner J.T."/>
            <person name="Lo C.-C."/>
            <person name="Minogue T.D."/>
            <person name="Munk C."/>
            <person name="Palacios G.F."/>
            <person name="Redden C.L."/>
            <person name="Rosenzweig C.N."/>
            <person name="Scholz M.B."/>
            <person name="Teshima H."/>
            <person name="Xu Y."/>
        </authorList>
    </citation>
    <scope>NUCLEOTIDE SEQUENCE [LARGE SCALE GENOMIC DNA]</scope>
    <source>
        <strain evidence="8 10">8244</strain>
    </source>
</reference>
<keyword evidence="10" id="KW-1185">Reference proteome</keyword>
<protein>
    <submittedName>
        <fullName evidence="8">Bacterial extracellular solute-binding s, 3 family protein</fullName>
    </submittedName>
    <submittedName>
        <fullName evidence="9">Transporter substrate-binding domain-containing protein</fullName>
    </submittedName>
</protein>
<dbReference type="Proteomes" id="UP000442469">
    <property type="component" value="Unassembled WGS sequence"/>
</dbReference>
<feature type="signal peptide" evidence="6">
    <location>
        <begin position="1"/>
        <end position="19"/>
    </location>
</feature>
<dbReference type="PROSITE" id="PS01039">
    <property type="entry name" value="SBP_BACTERIAL_3"/>
    <property type="match status" value="1"/>
</dbReference>
<evidence type="ECO:0000256" key="5">
    <source>
        <dbReference type="SAM" id="MobiDB-lite"/>
    </source>
</evidence>
<accession>A0A090ZE94</accession>
<evidence type="ECO:0000313" key="11">
    <source>
        <dbReference type="Proteomes" id="UP000442469"/>
    </source>
</evidence>
<feature type="domain" description="Solute-binding protein family 3/N-terminal" evidence="7">
    <location>
        <begin position="57"/>
        <end position="278"/>
    </location>
</feature>
<comment type="similarity">
    <text evidence="2 4">Belongs to the bacterial solute-binding protein 3 family.</text>
</comment>
<organism evidence="8 10">
    <name type="scientific">Paenibacillus macerans</name>
    <name type="common">Bacillus macerans</name>
    <dbReference type="NCBI Taxonomy" id="44252"/>
    <lineage>
        <taxon>Bacteria</taxon>
        <taxon>Bacillati</taxon>
        <taxon>Bacillota</taxon>
        <taxon>Bacilli</taxon>
        <taxon>Bacillales</taxon>
        <taxon>Paenibacillaceae</taxon>
        <taxon>Paenibacillus</taxon>
    </lineage>
</organism>
<evidence type="ECO:0000313" key="9">
    <source>
        <dbReference type="EMBL" id="MUG23396.1"/>
    </source>
</evidence>
<dbReference type="AlphaFoldDB" id="A0A090ZE94"/>
<comment type="caution">
    <text evidence="8">The sequence shown here is derived from an EMBL/GenBank/DDBJ whole genome shotgun (WGS) entry which is preliminary data.</text>
</comment>
<dbReference type="OrthoDB" id="9774451at2"/>
<dbReference type="PANTHER" id="PTHR35936:SF17">
    <property type="entry name" value="ARGININE-BINDING EXTRACELLULAR PROTEIN ARTP"/>
    <property type="match status" value="1"/>
</dbReference>
<dbReference type="GeneID" id="77007289"/>
<evidence type="ECO:0000256" key="2">
    <source>
        <dbReference type="ARBA" id="ARBA00010333"/>
    </source>
</evidence>
<proteinExistence type="inferred from homology"/>
<evidence type="ECO:0000313" key="10">
    <source>
        <dbReference type="Proteomes" id="UP000029278"/>
    </source>
</evidence>
<evidence type="ECO:0000313" key="8">
    <source>
        <dbReference type="EMBL" id="KFN08753.1"/>
    </source>
</evidence>
<gene>
    <name evidence="8" type="ORF">DJ90_4936</name>
    <name evidence="9" type="ORF">GNQ08_13400</name>
</gene>
<reference evidence="9 11" key="2">
    <citation type="submission" date="2019-11" db="EMBL/GenBank/DDBJ databases">
        <title>Draft genome sequences of five Paenibacillus species of dairy origin.</title>
        <authorList>
            <person name="Olajide A.M."/>
            <person name="Chen S."/>
            <person name="Lapointe G."/>
        </authorList>
    </citation>
    <scope>NUCLEOTIDE SEQUENCE [LARGE SCALE GENOMIC DNA]</scope>
    <source>
        <strain evidence="9 11">3CT49</strain>
    </source>
</reference>
<feature type="chain" id="PRO_5033215706" evidence="6">
    <location>
        <begin position="20"/>
        <end position="284"/>
    </location>
</feature>
<evidence type="ECO:0000256" key="6">
    <source>
        <dbReference type="SAM" id="SignalP"/>
    </source>
</evidence>
<sequence length="284" mass="30709">MKKWGILLTAVLMLTFVLAACGQEKNNGAGQAGNKAGQTTQNGAQAAEPDTNETDKTLTIGMSADFPPYEFHIKNEQGEDEIVGFDVEIAKEIAKDMGAKLEIKDLKFDSLLNELASGRVDLVISGLSPTPERAKQIDMSKIYYKAEQAVVTREADKDKFATMESLEGAKIGVQQGSIQEEMAKKIPNAKLTSLAKISDIVMQLNTNRVDAAILEGPVAKSFVKNVKGIVITDATPENEDEGYVIGVKKGNKELLDQVNSTLDRLIADGSIDKFVTEASELAEK</sequence>
<keyword evidence="3 6" id="KW-0732">Signal</keyword>
<dbReference type="STRING" id="44252.DJ90_4936"/>
<evidence type="ECO:0000256" key="4">
    <source>
        <dbReference type="RuleBase" id="RU003744"/>
    </source>
</evidence>
<dbReference type="InterPro" id="IPR018313">
    <property type="entry name" value="SBP_3_CS"/>
</dbReference>
<evidence type="ECO:0000259" key="7">
    <source>
        <dbReference type="SMART" id="SM00062"/>
    </source>
</evidence>
<dbReference type="PROSITE" id="PS51257">
    <property type="entry name" value="PROKAR_LIPOPROTEIN"/>
    <property type="match status" value="1"/>
</dbReference>
<dbReference type="PANTHER" id="PTHR35936">
    <property type="entry name" value="MEMBRANE-BOUND LYTIC MUREIN TRANSGLYCOSYLASE F"/>
    <property type="match status" value="1"/>
</dbReference>
<dbReference type="PATRIC" id="fig|44252.3.peg.2853"/>
<feature type="compositionally biased region" description="Low complexity" evidence="5">
    <location>
        <begin position="28"/>
        <end position="47"/>
    </location>
</feature>
<dbReference type="SUPFAM" id="SSF53850">
    <property type="entry name" value="Periplasmic binding protein-like II"/>
    <property type="match status" value="1"/>
</dbReference>
<dbReference type="Gene3D" id="3.40.190.10">
    <property type="entry name" value="Periplasmic binding protein-like II"/>
    <property type="match status" value="2"/>
</dbReference>
<name>A0A090ZE94_PAEMA</name>
<dbReference type="InterPro" id="IPR001638">
    <property type="entry name" value="Solute-binding_3/MltF_N"/>
</dbReference>
<dbReference type="SMART" id="SM00062">
    <property type="entry name" value="PBPb"/>
    <property type="match status" value="1"/>
</dbReference>
<feature type="region of interest" description="Disordered" evidence="5">
    <location>
        <begin position="28"/>
        <end position="54"/>
    </location>
</feature>
<comment type="subcellular location">
    <subcellularLocation>
        <location evidence="1">Cell envelope</location>
    </subcellularLocation>
</comment>
<dbReference type="Proteomes" id="UP000029278">
    <property type="component" value="Unassembled WGS sequence"/>
</dbReference>
<dbReference type="EMBL" id="WNZZ01000008">
    <property type="protein sequence ID" value="MUG23396.1"/>
    <property type="molecule type" value="Genomic_DNA"/>
</dbReference>
<dbReference type="Pfam" id="PF00497">
    <property type="entry name" value="SBP_bac_3"/>
    <property type="match status" value="1"/>
</dbReference>
<dbReference type="GO" id="GO:0030313">
    <property type="term" value="C:cell envelope"/>
    <property type="evidence" value="ECO:0007669"/>
    <property type="project" value="UniProtKB-SubCell"/>
</dbReference>
<dbReference type="HOGENOM" id="CLU_019602_18_2_9"/>
<dbReference type="RefSeq" id="WP_036623055.1">
    <property type="nucleotide sequence ID" value="NZ_BGML01000003.1"/>
</dbReference>
<dbReference type="EMBL" id="JMQA01000026">
    <property type="protein sequence ID" value="KFN08753.1"/>
    <property type="molecule type" value="Genomic_DNA"/>
</dbReference>